<dbReference type="Proteomes" id="UP000746751">
    <property type="component" value="Unassembled WGS sequence"/>
</dbReference>
<proteinExistence type="predicted"/>
<evidence type="ECO:0000313" key="1">
    <source>
        <dbReference type="EMBL" id="HJG30441.1"/>
    </source>
</evidence>
<sequence length="69" mass="7644">MDERGIDRSTSDYCEELPAEELRDVAGGVRAPMLKYVCGSCGYTTSSTIDITGKRCVKCTDGIMRRYIV</sequence>
<comment type="caution">
    <text evidence="1">The sequence shown here is derived from an EMBL/GenBank/DDBJ whole genome shotgun (WGS) entry which is preliminary data.</text>
</comment>
<protein>
    <submittedName>
        <fullName evidence="1">Uncharacterized protein</fullName>
    </submittedName>
</protein>
<dbReference type="EMBL" id="DYVF01000026">
    <property type="protein sequence ID" value="HJG30441.1"/>
    <property type="molecule type" value="Genomic_DNA"/>
</dbReference>
<accession>A0A921IPA8</accession>
<name>A0A921IPA8_9ACTN</name>
<reference evidence="1" key="1">
    <citation type="journal article" date="2021" name="PeerJ">
        <title>Extensive microbial diversity within the chicken gut microbiome revealed by metagenomics and culture.</title>
        <authorList>
            <person name="Gilroy R."/>
            <person name="Ravi A."/>
            <person name="Getino M."/>
            <person name="Pursley I."/>
            <person name="Horton D.L."/>
            <person name="Alikhan N.F."/>
            <person name="Baker D."/>
            <person name="Gharbi K."/>
            <person name="Hall N."/>
            <person name="Watson M."/>
            <person name="Adriaenssens E.M."/>
            <person name="Foster-Nyarko E."/>
            <person name="Jarju S."/>
            <person name="Secka A."/>
            <person name="Antonio M."/>
            <person name="Oren A."/>
            <person name="Chaudhuri R.R."/>
            <person name="La Ragione R."/>
            <person name="Hildebrand F."/>
            <person name="Pallen M.J."/>
        </authorList>
    </citation>
    <scope>NUCLEOTIDE SEQUENCE</scope>
    <source>
        <strain evidence="1">ChiGjej2B2-7701</strain>
    </source>
</reference>
<evidence type="ECO:0000313" key="2">
    <source>
        <dbReference type="Proteomes" id="UP000746751"/>
    </source>
</evidence>
<gene>
    <name evidence="1" type="ORF">K8U80_03485</name>
</gene>
<dbReference type="AlphaFoldDB" id="A0A921IPA8"/>
<organism evidence="1 2">
    <name type="scientific">Collinsella ihumii</name>
    <dbReference type="NCBI Taxonomy" id="1720204"/>
    <lineage>
        <taxon>Bacteria</taxon>
        <taxon>Bacillati</taxon>
        <taxon>Actinomycetota</taxon>
        <taxon>Coriobacteriia</taxon>
        <taxon>Coriobacteriales</taxon>
        <taxon>Coriobacteriaceae</taxon>
        <taxon>Collinsella</taxon>
    </lineage>
</organism>
<reference evidence="1" key="2">
    <citation type="submission" date="2021-09" db="EMBL/GenBank/DDBJ databases">
        <authorList>
            <person name="Gilroy R."/>
        </authorList>
    </citation>
    <scope>NUCLEOTIDE SEQUENCE</scope>
    <source>
        <strain evidence="1">ChiGjej2B2-7701</strain>
    </source>
</reference>